<dbReference type="RefSeq" id="WP_066753004.1">
    <property type="nucleotide sequence ID" value="NZ_JBHUMB010000005.1"/>
</dbReference>
<evidence type="ECO:0000259" key="1">
    <source>
        <dbReference type="PROSITE" id="PS50042"/>
    </source>
</evidence>
<dbReference type="InterPro" id="IPR018490">
    <property type="entry name" value="cNMP-bd_dom_sf"/>
</dbReference>
<feature type="domain" description="Cyclic nucleotide-binding" evidence="1">
    <location>
        <begin position="10"/>
        <end position="113"/>
    </location>
</feature>
<evidence type="ECO:0000313" key="2">
    <source>
        <dbReference type="EMBL" id="MFD2741903.1"/>
    </source>
</evidence>
<name>A0ABW5U7K1_9SPHI</name>
<gene>
    <name evidence="2" type="ORF">ACFSQ6_00685</name>
</gene>
<reference evidence="3" key="1">
    <citation type="journal article" date="2019" name="Int. J. Syst. Evol. Microbiol.">
        <title>The Global Catalogue of Microorganisms (GCM) 10K type strain sequencing project: providing services to taxonomists for standard genome sequencing and annotation.</title>
        <authorList>
            <consortium name="The Broad Institute Genomics Platform"/>
            <consortium name="The Broad Institute Genome Sequencing Center for Infectious Disease"/>
            <person name="Wu L."/>
            <person name="Ma J."/>
        </authorList>
    </citation>
    <scope>NUCLEOTIDE SEQUENCE [LARGE SCALE GENOMIC DNA]</scope>
    <source>
        <strain evidence="3">KCTC 42247</strain>
    </source>
</reference>
<dbReference type="EMBL" id="JBHUMB010000005">
    <property type="protein sequence ID" value="MFD2741903.1"/>
    <property type="molecule type" value="Genomic_DNA"/>
</dbReference>
<dbReference type="InterPro" id="IPR000595">
    <property type="entry name" value="cNMP-bd_dom"/>
</dbReference>
<dbReference type="Pfam" id="PF00027">
    <property type="entry name" value="cNMP_binding"/>
    <property type="match status" value="1"/>
</dbReference>
<dbReference type="PROSITE" id="PS50042">
    <property type="entry name" value="CNMP_BINDING_3"/>
    <property type="match status" value="1"/>
</dbReference>
<dbReference type="InterPro" id="IPR014710">
    <property type="entry name" value="RmlC-like_jellyroll"/>
</dbReference>
<sequence>MDIFIEQVERYQKLSATSKQAFLKICKKQSVKKGAFLQLADKPAKYIYFILEGLVGYYATTESGDVCYKMFFAEHSFVASTAAMISGIPSQFAIVALEDCEVIRYPGESFRQLCDARHDIALFHMHYLEVNWVWKKEPIEIALRNKTAKERFRELGHELPMYNRLKKLHIASYLGITSTQLSRIIKESKI</sequence>
<accession>A0ABW5U7K1</accession>
<evidence type="ECO:0000313" key="3">
    <source>
        <dbReference type="Proteomes" id="UP001597418"/>
    </source>
</evidence>
<dbReference type="SUPFAM" id="SSF51206">
    <property type="entry name" value="cAMP-binding domain-like"/>
    <property type="match status" value="1"/>
</dbReference>
<proteinExistence type="predicted"/>
<comment type="caution">
    <text evidence="2">The sequence shown here is derived from an EMBL/GenBank/DDBJ whole genome shotgun (WGS) entry which is preliminary data.</text>
</comment>
<protein>
    <submittedName>
        <fullName evidence="2">Crp/Fnr family transcriptional regulator</fullName>
    </submittedName>
</protein>
<dbReference type="Gene3D" id="2.60.120.10">
    <property type="entry name" value="Jelly Rolls"/>
    <property type="match status" value="1"/>
</dbReference>
<keyword evidence="3" id="KW-1185">Reference proteome</keyword>
<organism evidence="2 3">
    <name type="scientific">Sphingobacterium populi</name>
    <dbReference type="NCBI Taxonomy" id="1812824"/>
    <lineage>
        <taxon>Bacteria</taxon>
        <taxon>Pseudomonadati</taxon>
        <taxon>Bacteroidota</taxon>
        <taxon>Sphingobacteriia</taxon>
        <taxon>Sphingobacteriales</taxon>
        <taxon>Sphingobacteriaceae</taxon>
        <taxon>Sphingobacterium</taxon>
    </lineage>
</organism>
<dbReference type="CDD" id="cd00038">
    <property type="entry name" value="CAP_ED"/>
    <property type="match status" value="1"/>
</dbReference>
<dbReference type="Proteomes" id="UP001597418">
    <property type="component" value="Unassembled WGS sequence"/>
</dbReference>